<dbReference type="Proteomes" id="UP000828390">
    <property type="component" value="Unassembled WGS sequence"/>
</dbReference>
<reference evidence="1" key="1">
    <citation type="journal article" date="2019" name="bioRxiv">
        <title>The Genome of the Zebra Mussel, Dreissena polymorpha: A Resource for Invasive Species Research.</title>
        <authorList>
            <person name="McCartney M.A."/>
            <person name="Auch B."/>
            <person name="Kono T."/>
            <person name="Mallez S."/>
            <person name="Zhang Y."/>
            <person name="Obille A."/>
            <person name="Becker A."/>
            <person name="Abrahante J.E."/>
            <person name="Garbe J."/>
            <person name="Badalamenti J.P."/>
            <person name="Herman A."/>
            <person name="Mangelson H."/>
            <person name="Liachko I."/>
            <person name="Sullivan S."/>
            <person name="Sone E.D."/>
            <person name="Koren S."/>
            <person name="Silverstein K.A.T."/>
            <person name="Beckman K.B."/>
            <person name="Gohl D.M."/>
        </authorList>
    </citation>
    <scope>NUCLEOTIDE SEQUENCE</scope>
    <source>
        <strain evidence="1">Duluth1</strain>
        <tissue evidence="1">Whole animal</tissue>
    </source>
</reference>
<evidence type="ECO:0000313" key="1">
    <source>
        <dbReference type="EMBL" id="KAH3860432.1"/>
    </source>
</evidence>
<proteinExistence type="predicted"/>
<dbReference type="EMBL" id="JAIWYP010000002">
    <property type="protein sequence ID" value="KAH3860432.1"/>
    <property type="molecule type" value="Genomic_DNA"/>
</dbReference>
<gene>
    <name evidence="1" type="ORF">DPMN_023331</name>
</gene>
<organism evidence="1 2">
    <name type="scientific">Dreissena polymorpha</name>
    <name type="common">Zebra mussel</name>
    <name type="synonym">Mytilus polymorpha</name>
    <dbReference type="NCBI Taxonomy" id="45954"/>
    <lineage>
        <taxon>Eukaryota</taxon>
        <taxon>Metazoa</taxon>
        <taxon>Spiralia</taxon>
        <taxon>Lophotrochozoa</taxon>
        <taxon>Mollusca</taxon>
        <taxon>Bivalvia</taxon>
        <taxon>Autobranchia</taxon>
        <taxon>Heteroconchia</taxon>
        <taxon>Euheterodonta</taxon>
        <taxon>Imparidentia</taxon>
        <taxon>Neoheterodontei</taxon>
        <taxon>Myida</taxon>
        <taxon>Dreissenoidea</taxon>
        <taxon>Dreissenidae</taxon>
        <taxon>Dreissena</taxon>
    </lineage>
</organism>
<name>A0A9D4RBA4_DREPO</name>
<reference evidence="1" key="2">
    <citation type="submission" date="2020-11" db="EMBL/GenBank/DDBJ databases">
        <authorList>
            <person name="McCartney M.A."/>
            <person name="Auch B."/>
            <person name="Kono T."/>
            <person name="Mallez S."/>
            <person name="Becker A."/>
            <person name="Gohl D.M."/>
            <person name="Silverstein K.A.T."/>
            <person name="Koren S."/>
            <person name="Bechman K.B."/>
            <person name="Herman A."/>
            <person name="Abrahante J.E."/>
            <person name="Garbe J."/>
        </authorList>
    </citation>
    <scope>NUCLEOTIDE SEQUENCE</scope>
    <source>
        <strain evidence="1">Duluth1</strain>
        <tissue evidence="1">Whole animal</tissue>
    </source>
</reference>
<protein>
    <submittedName>
        <fullName evidence="1">Uncharacterized protein</fullName>
    </submittedName>
</protein>
<accession>A0A9D4RBA4</accession>
<evidence type="ECO:0000313" key="2">
    <source>
        <dbReference type="Proteomes" id="UP000828390"/>
    </source>
</evidence>
<dbReference type="AlphaFoldDB" id="A0A9D4RBA4"/>
<sequence length="140" mass="16272">MHLSVSRIFAIAVFSKLAHPINSVTLKARNKFKDGLNVSLQCESNVEELTFVFLNYTDNASTKIGECKFRQLEHCILYWNEYLAWFDIKQTNFAATELTLVNLTWNHYSRYTCFETYKPFNNDTIEVNGTESSLVSFKYA</sequence>
<keyword evidence="2" id="KW-1185">Reference proteome</keyword>
<comment type="caution">
    <text evidence="1">The sequence shown here is derived from an EMBL/GenBank/DDBJ whole genome shotgun (WGS) entry which is preliminary data.</text>
</comment>